<dbReference type="Proteomes" id="UP000314294">
    <property type="component" value="Unassembled WGS sequence"/>
</dbReference>
<protein>
    <submittedName>
        <fullName evidence="3">Uncharacterized protein</fullName>
    </submittedName>
</protein>
<feature type="transmembrane region" description="Helical" evidence="2">
    <location>
        <begin position="131"/>
        <end position="149"/>
    </location>
</feature>
<reference evidence="3 4" key="1">
    <citation type="submission" date="2019-03" db="EMBL/GenBank/DDBJ databases">
        <title>First draft genome of Liparis tanakae, snailfish: a comprehensive survey of snailfish specific genes.</title>
        <authorList>
            <person name="Kim W."/>
            <person name="Song I."/>
            <person name="Jeong J.-H."/>
            <person name="Kim D."/>
            <person name="Kim S."/>
            <person name="Ryu S."/>
            <person name="Song J.Y."/>
            <person name="Lee S.K."/>
        </authorList>
    </citation>
    <scope>NUCLEOTIDE SEQUENCE [LARGE SCALE GENOMIC DNA]</scope>
    <source>
        <tissue evidence="3">Muscle</tissue>
    </source>
</reference>
<dbReference type="EMBL" id="SRLO01000831">
    <property type="protein sequence ID" value="TNN45668.1"/>
    <property type="molecule type" value="Genomic_DNA"/>
</dbReference>
<keyword evidence="2" id="KW-0472">Membrane</keyword>
<evidence type="ECO:0000256" key="1">
    <source>
        <dbReference type="SAM" id="MobiDB-lite"/>
    </source>
</evidence>
<keyword evidence="2" id="KW-1133">Transmembrane helix</keyword>
<dbReference type="AlphaFoldDB" id="A0A4Z2FWL4"/>
<keyword evidence="4" id="KW-1185">Reference proteome</keyword>
<sequence length="150" mass="16438">MCRGDQESRLDCCACSDQRCDASEPEVQGFEHYSGFITILSRHYLKMDALCKCGNPRKLIDLNRPGNKSTETNSNRAAEGGGSLRNQGLAAGAPLVLLGAVRAGLARFGGLRRGGDELQLLRVMGGRRRRGRMLMLLLLLLLLLLLRLGR</sequence>
<name>A0A4Z2FWL4_9TELE</name>
<comment type="caution">
    <text evidence="3">The sequence shown here is derived from an EMBL/GenBank/DDBJ whole genome shotgun (WGS) entry which is preliminary data.</text>
</comment>
<gene>
    <name evidence="3" type="ORF">EYF80_044128</name>
</gene>
<organism evidence="3 4">
    <name type="scientific">Liparis tanakae</name>
    <name type="common">Tanaka's snailfish</name>
    <dbReference type="NCBI Taxonomy" id="230148"/>
    <lineage>
        <taxon>Eukaryota</taxon>
        <taxon>Metazoa</taxon>
        <taxon>Chordata</taxon>
        <taxon>Craniata</taxon>
        <taxon>Vertebrata</taxon>
        <taxon>Euteleostomi</taxon>
        <taxon>Actinopterygii</taxon>
        <taxon>Neopterygii</taxon>
        <taxon>Teleostei</taxon>
        <taxon>Neoteleostei</taxon>
        <taxon>Acanthomorphata</taxon>
        <taxon>Eupercaria</taxon>
        <taxon>Perciformes</taxon>
        <taxon>Cottioidei</taxon>
        <taxon>Cottales</taxon>
        <taxon>Liparidae</taxon>
        <taxon>Liparis</taxon>
    </lineage>
</organism>
<feature type="region of interest" description="Disordered" evidence="1">
    <location>
        <begin position="62"/>
        <end position="81"/>
    </location>
</feature>
<keyword evidence="2" id="KW-0812">Transmembrane</keyword>
<accession>A0A4Z2FWL4</accession>
<proteinExistence type="predicted"/>
<feature type="compositionally biased region" description="Polar residues" evidence="1">
    <location>
        <begin position="66"/>
        <end position="76"/>
    </location>
</feature>
<evidence type="ECO:0000313" key="4">
    <source>
        <dbReference type="Proteomes" id="UP000314294"/>
    </source>
</evidence>
<evidence type="ECO:0000313" key="3">
    <source>
        <dbReference type="EMBL" id="TNN45668.1"/>
    </source>
</evidence>
<evidence type="ECO:0000256" key="2">
    <source>
        <dbReference type="SAM" id="Phobius"/>
    </source>
</evidence>